<protein>
    <submittedName>
        <fullName evidence="1">Uncharacterized protein</fullName>
    </submittedName>
</protein>
<evidence type="ECO:0000313" key="2">
    <source>
        <dbReference type="Proteomes" id="UP000269573"/>
    </source>
</evidence>
<evidence type="ECO:0000313" key="1">
    <source>
        <dbReference type="EMBL" id="RNB85282.1"/>
    </source>
</evidence>
<dbReference type="AlphaFoldDB" id="A0A3M8DB67"/>
<reference evidence="1 2" key="1">
    <citation type="submission" date="2018-10" db="EMBL/GenBank/DDBJ databases">
        <title>Phylogenomics of Brevibacillus.</title>
        <authorList>
            <person name="Dunlap C."/>
        </authorList>
    </citation>
    <scope>NUCLEOTIDE SEQUENCE [LARGE SCALE GENOMIC DNA]</scope>
    <source>
        <strain evidence="1 2">JCM 15774</strain>
    </source>
</reference>
<dbReference type="EMBL" id="RHHU01000007">
    <property type="protein sequence ID" value="RNB85282.1"/>
    <property type="molecule type" value="Genomic_DNA"/>
</dbReference>
<name>A0A3M8DB67_9BACL</name>
<keyword evidence="2" id="KW-1185">Reference proteome</keyword>
<dbReference type="Proteomes" id="UP000269573">
    <property type="component" value="Unassembled WGS sequence"/>
</dbReference>
<organism evidence="1 2">
    <name type="scientific">Brevibacillus nitrificans</name>
    <dbReference type="NCBI Taxonomy" id="651560"/>
    <lineage>
        <taxon>Bacteria</taxon>
        <taxon>Bacillati</taxon>
        <taxon>Bacillota</taxon>
        <taxon>Bacilli</taxon>
        <taxon>Bacillales</taxon>
        <taxon>Paenibacillaceae</taxon>
        <taxon>Brevibacillus</taxon>
    </lineage>
</organism>
<accession>A0A3M8DB67</accession>
<gene>
    <name evidence="1" type="ORF">EDM59_12825</name>
</gene>
<proteinExistence type="predicted"/>
<comment type="caution">
    <text evidence="1">The sequence shown here is derived from an EMBL/GenBank/DDBJ whole genome shotgun (WGS) entry which is preliminary data.</text>
</comment>
<sequence>MVEMIVLHLAEMGSYLCSRSLTEKDATGVFFLFVNAQVKSAGFDLLFIRQTIPRCGYTRRMMLVLAYLQA</sequence>